<feature type="compositionally biased region" description="Low complexity" evidence="1">
    <location>
        <begin position="253"/>
        <end position="264"/>
    </location>
</feature>
<feature type="compositionally biased region" description="Basic and acidic residues" evidence="1">
    <location>
        <begin position="157"/>
        <end position="183"/>
    </location>
</feature>
<feature type="region of interest" description="Disordered" evidence="1">
    <location>
        <begin position="1"/>
        <end position="188"/>
    </location>
</feature>
<sequence length="361" mass="41538">MSYSSQRYDLDAAAARKRSQSFSRSRDHRYNDQPYRSHACDDYYRAPTVSRTPSYVKRDDHSYMRREASHRSLRDTRTKEENRSYADRRGRVDRSSSHREASSSREGRHDGRANERPQPTRDAHAKRQSRPSTERRQHVHSDSAHSDTVRSGKRTNSRRESQVGQETKPHSKREDTSQREGEYSRPAPEEINTFLNSGRASNPTWGSSTYGTYVFPLESRGQYRNMDPTKCTCKCCPHPIGTAHGHNHHNQDSGMSSKRAAAGSRRSKRTEEGRYLIQVVDKSRSALNRENGPSYPISLNPSASCDRIASFLAPDKRYAKVLVHWDGGRVQRLDNDISMEDLIRHAEYLEVREMKSVHWAA</sequence>
<comment type="caution">
    <text evidence="2">The sequence shown here is derived from an EMBL/GenBank/DDBJ whole genome shotgun (WGS) entry which is preliminary data.</text>
</comment>
<evidence type="ECO:0000313" key="2">
    <source>
        <dbReference type="EMBL" id="OBS27767.1"/>
    </source>
</evidence>
<proteinExistence type="predicted"/>
<reference evidence="2 3" key="1">
    <citation type="submission" date="2016-06" db="EMBL/GenBank/DDBJ databases">
        <title>Living apart together: crosstalk between the core and supernumerary genomes in a fungal plant pathogen.</title>
        <authorList>
            <person name="Vanheule A."/>
            <person name="Audenaert K."/>
            <person name="Warris S."/>
            <person name="Van De Geest H."/>
            <person name="Schijlen E."/>
            <person name="Hofte M."/>
            <person name="De Saeger S."/>
            <person name="Haesaert G."/>
            <person name="Waalwijk C."/>
            <person name="Van Der Lee T."/>
        </authorList>
    </citation>
    <scope>NUCLEOTIDE SEQUENCE [LARGE SCALE GENOMIC DNA]</scope>
    <source>
        <strain evidence="2 3">2516</strain>
    </source>
</reference>
<evidence type="ECO:0000313" key="3">
    <source>
        <dbReference type="Proteomes" id="UP000091967"/>
    </source>
</evidence>
<organism evidence="2 3">
    <name type="scientific">Fusarium poae</name>
    <dbReference type="NCBI Taxonomy" id="36050"/>
    <lineage>
        <taxon>Eukaryota</taxon>
        <taxon>Fungi</taxon>
        <taxon>Dikarya</taxon>
        <taxon>Ascomycota</taxon>
        <taxon>Pezizomycotina</taxon>
        <taxon>Sordariomycetes</taxon>
        <taxon>Hypocreomycetidae</taxon>
        <taxon>Hypocreales</taxon>
        <taxon>Nectriaceae</taxon>
        <taxon>Fusarium</taxon>
    </lineage>
</organism>
<evidence type="ECO:0000256" key="1">
    <source>
        <dbReference type="SAM" id="MobiDB-lite"/>
    </source>
</evidence>
<keyword evidence="3" id="KW-1185">Reference proteome</keyword>
<name>A0A1B8B4W8_FUSPO</name>
<feature type="compositionally biased region" description="Basic and acidic residues" evidence="1">
    <location>
        <begin position="56"/>
        <end position="125"/>
    </location>
</feature>
<dbReference type="Proteomes" id="UP000091967">
    <property type="component" value="Unassembled WGS sequence"/>
</dbReference>
<feature type="region of interest" description="Disordered" evidence="1">
    <location>
        <begin position="245"/>
        <end position="271"/>
    </location>
</feature>
<dbReference type="EMBL" id="LYXU01000001">
    <property type="protein sequence ID" value="OBS27767.1"/>
    <property type="molecule type" value="Genomic_DNA"/>
</dbReference>
<protein>
    <submittedName>
        <fullName evidence="2">Uncharacterized protein</fullName>
    </submittedName>
</protein>
<accession>A0A1B8B4W8</accession>
<dbReference type="OMA" id="PDKRYAK"/>
<gene>
    <name evidence="2" type="ORF">FPOA_01710</name>
</gene>
<dbReference type="AlphaFoldDB" id="A0A1B8B4W8"/>
<feature type="compositionally biased region" description="Basic and acidic residues" evidence="1">
    <location>
        <begin position="132"/>
        <end position="150"/>
    </location>
</feature>